<dbReference type="PANTHER" id="PTHR12302:SF26">
    <property type="entry name" value="BLR1266 PROTEIN"/>
    <property type="match status" value="1"/>
</dbReference>
<keyword evidence="3" id="KW-0378">Hydrolase</keyword>
<accession>A0ABV2GWU5</accession>
<reference evidence="3 4" key="1">
    <citation type="submission" date="2024-06" db="EMBL/GenBank/DDBJ databases">
        <title>Genomic Encyclopedia of Type Strains, Phase IV (KMG-IV): sequencing the most valuable type-strain genomes for metagenomic binning, comparative biology and taxonomic classification.</title>
        <authorList>
            <person name="Goeker M."/>
        </authorList>
    </citation>
    <scope>NUCLEOTIDE SEQUENCE [LARGE SCALE GENOMIC DNA]</scope>
    <source>
        <strain evidence="3 4">DSM 100022</strain>
    </source>
</reference>
<dbReference type="SMART" id="SM00318">
    <property type="entry name" value="SNc"/>
    <property type="match status" value="1"/>
</dbReference>
<dbReference type="InterPro" id="IPR035437">
    <property type="entry name" value="SNase_OB-fold_sf"/>
</dbReference>
<dbReference type="RefSeq" id="WP_244426066.1">
    <property type="nucleotide sequence ID" value="NZ_JBEPMC010000013.1"/>
</dbReference>
<evidence type="ECO:0000256" key="1">
    <source>
        <dbReference type="SAM" id="MobiDB-lite"/>
    </source>
</evidence>
<evidence type="ECO:0000313" key="3">
    <source>
        <dbReference type="EMBL" id="MET3582765.1"/>
    </source>
</evidence>
<dbReference type="Pfam" id="PF00565">
    <property type="entry name" value="SNase"/>
    <property type="match status" value="1"/>
</dbReference>
<dbReference type="EMBL" id="JBEPMC010000013">
    <property type="protein sequence ID" value="MET3582765.1"/>
    <property type="molecule type" value="Genomic_DNA"/>
</dbReference>
<name>A0ABV2GWU5_9HYPH</name>
<keyword evidence="4" id="KW-1185">Reference proteome</keyword>
<proteinExistence type="predicted"/>
<dbReference type="Gene3D" id="2.40.50.90">
    <property type="match status" value="1"/>
</dbReference>
<feature type="domain" description="TNase-like" evidence="2">
    <location>
        <begin position="76"/>
        <end position="197"/>
    </location>
</feature>
<evidence type="ECO:0000313" key="4">
    <source>
        <dbReference type="Proteomes" id="UP001549204"/>
    </source>
</evidence>
<feature type="region of interest" description="Disordered" evidence="1">
    <location>
        <begin position="1"/>
        <end position="20"/>
    </location>
</feature>
<evidence type="ECO:0000259" key="2">
    <source>
        <dbReference type="PROSITE" id="PS50830"/>
    </source>
</evidence>
<organism evidence="3 4">
    <name type="scientific">Mesorhizobium robiniae</name>
    <dbReference type="NCBI Taxonomy" id="559315"/>
    <lineage>
        <taxon>Bacteria</taxon>
        <taxon>Pseudomonadati</taxon>
        <taxon>Pseudomonadota</taxon>
        <taxon>Alphaproteobacteria</taxon>
        <taxon>Hyphomicrobiales</taxon>
        <taxon>Phyllobacteriaceae</taxon>
        <taxon>Mesorhizobium</taxon>
    </lineage>
</organism>
<dbReference type="InterPro" id="IPR016071">
    <property type="entry name" value="Staphylococal_nuclease_OB-fold"/>
</dbReference>
<dbReference type="PANTHER" id="PTHR12302">
    <property type="entry name" value="EBNA2 BINDING PROTEIN P100"/>
    <property type="match status" value="1"/>
</dbReference>
<comment type="caution">
    <text evidence="3">The sequence shown here is derived from an EMBL/GenBank/DDBJ whole genome shotgun (WGS) entry which is preliminary data.</text>
</comment>
<keyword evidence="3" id="KW-0540">Nuclease</keyword>
<feature type="compositionally biased region" description="Basic and acidic residues" evidence="1">
    <location>
        <begin position="1"/>
        <end position="11"/>
    </location>
</feature>
<gene>
    <name evidence="3" type="ORF">ABID19_005827</name>
</gene>
<dbReference type="SUPFAM" id="SSF50199">
    <property type="entry name" value="Staphylococcal nuclease"/>
    <property type="match status" value="1"/>
</dbReference>
<keyword evidence="3" id="KW-0255">Endonuclease</keyword>
<protein>
    <submittedName>
        <fullName evidence="3">Endonuclease YncB(Thermonuclease family)</fullName>
    </submittedName>
</protein>
<dbReference type="PROSITE" id="PS50830">
    <property type="entry name" value="TNASE_3"/>
    <property type="match status" value="1"/>
</dbReference>
<dbReference type="GO" id="GO:0004519">
    <property type="term" value="F:endonuclease activity"/>
    <property type="evidence" value="ECO:0007669"/>
    <property type="project" value="UniProtKB-KW"/>
</dbReference>
<dbReference type="Proteomes" id="UP001549204">
    <property type="component" value="Unassembled WGS sequence"/>
</dbReference>
<sequence length="282" mass="31050">MAKSRYDDRSGPWRNRTGAGRPLARGWASVPMRLVFVTVAATSALVTQFVMHDSGSLPEINLQNLITPRPVAIAGVASVIDGDTIEIHGQRIRFNGIDAPESAQQCDDANGFHYQCGAKSAAALDAFLAASRPTRCTFVSWDRYGRYVGNCRRADGVSVAAWMVENGQALDWPKYSQGAYAMLQEKAKAAKVGIWAGTFQAPWDWRAKHRADNEQPSMIAPLLAVSPSACNIKGNINARGEHIYHMPGQEYYDRTVITTSKGERWFCSEEEAVAAGWRKAKR</sequence>